<organism evidence="2 3">
    <name type="scientific">Gemmobacter aquatilis</name>
    <dbReference type="NCBI Taxonomy" id="933059"/>
    <lineage>
        <taxon>Bacteria</taxon>
        <taxon>Pseudomonadati</taxon>
        <taxon>Pseudomonadota</taxon>
        <taxon>Alphaproteobacteria</taxon>
        <taxon>Rhodobacterales</taxon>
        <taxon>Paracoccaceae</taxon>
        <taxon>Gemmobacter</taxon>
    </lineage>
</organism>
<keyword evidence="1" id="KW-0812">Transmembrane</keyword>
<feature type="transmembrane region" description="Helical" evidence="1">
    <location>
        <begin position="38"/>
        <end position="58"/>
    </location>
</feature>
<sequence>MRTLPERAGFSHLGPRDFAALQVPGKPLWLCPMMRFRLLSGLLLALVLGIGAVGMAVARVQAPMAGTIVICSGSGMMEISVNAEGQPVGTLHLCPDCTLAMAPGVLLAQASGPLAVPQRCVALILPTGVAAQPCAGLPPQARGPPILL</sequence>
<keyword evidence="3" id="KW-1185">Reference proteome</keyword>
<name>A0A1H8E7A6_9RHOB</name>
<dbReference type="EMBL" id="FOCE01000003">
    <property type="protein sequence ID" value="SEN15385.1"/>
    <property type="molecule type" value="Genomic_DNA"/>
</dbReference>
<dbReference type="STRING" id="933059.SAMN04488103_103239"/>
<evidence type="ECO:0000313" key="3">
    <source>
        <dbReference type="Proteomes" id="UP000198761"/>
    </source>
</evidence>
<evidence type="ECO:0000313" key="2">
    <source>
        <dbReference type="EMBL" id="SEN15385.1"/>
    </source>
</evidence>
<reference evidence="2 3" key="1">
    <citation type="submission" date="2016-10" db="EMBL/GenBank/DDBJ databases">
        <authorList>
            <person name="de Groot N.N."/>
        </authorList>
    </citation>
    <scope>NUCLEOTIDE SEQUENCE [LARGE SCALE GENOMIC DNA]</scope>
    <source>
        <strain evidence="2 3">DSM 3857</strain>
    </source>
</reference>
<accession>A0A1H8E7A6</accession>
<proteinExistence type="predicted"/>
<evidence type="ECO:0008006" key="4">
    <source>
        <dbReference type="Google" id="ProtNLM"/>
    </source>
</evidence>
<keyword evidence="1" id="KW-0472">Membrane</keyword>
<gene>
    <name evidence="2" type="ORF">SAMN04488103_103239</name>
</gene>
<keyword evidence="1" id="KW-1133">Transmembrane helix</keyword>
<evidence type="ECO:0000256" key="1">
    <source>
        <dbReference type="SAM" id="Phobius"/>
    </source>
</evidence>
<protein>
    <recommendedName>
        <fullName evidence="4">DUF2946 domain-containing protein</fullName>
    </recommendedName>
</protein>
<dbReference type="Proteomes" id="UP000198761">
    <property type="component" value="Unassembled WGS sequence"/>
</dbReference>
<dbReference type="AlphaFoldDB" id="A0A1H8E7A6"/>